<dbReference type="RefSeq" id="WP_201855016.1">
    <property type="nucleotide sequence ID" value="NZ_JAERRG010000016.1"/>
</dbReference>
<name>A0ABS1PYL8_9ACTN</name>
<evidence type="ECO:0000259" key="1">
    <source>
        <dbReference type="Pfam" id="PF19054"/>
    </source>
</evidence>
<dbReference type="EMBL" id="JAERRG010000016">
    <property type="protein sequence ID" value="MBL1117159.1"/>
    <property type="molecule type" value="Genomic_DNA"/>
</dbReference>
<gene>
    <name evidence="2" type="ORF">JK364_32950</name>
</gene>
<protein>
    <submittedName>
        <fullName evidence="2">XRE family transcriptional regulator</fullName>
    </submittedName>
</protein>
<comment type="caution">
    <text evidence="2">The sequence shown here is derived from an EMBL/GenBank/DDBJ whole genome shotgun (WGS) entry which is preliminary data.</text>
</comment>
<accession>A0ABS1PYL8</accession>
<evidence type="ECO:0000313" key="2">
    <source>
        <dbReference type="EMBL" id="MBL1117159.1"/>
    </source>
</evidence>
<reference evidence="2 3" key="1">
    <citation type="submission" date="2021-01" db="EMBL/GenBank/DDBJ databases">
        <title>WGS of actinomycetes isolated from Thailand.</title>
        <authorList>
            <person name="Thawai C."/>
        </authorList>
    </citation>
    <scope>NUCLEOTIDE SEQUENCE [LARGE SCALE GENOMIC DNA]</scope>
    <source>
        <strain evidence="2 3">CA3R110</strain>
    </source>
</reference>
<dbReference type="Pfam" id="PF19054">
    <property type="entry name" value="DUF5753"/>
    <property type="match status" value="1"/>
</dbReference>
<proteinExistence type="predicted"/>
<sequence length="240" mass="27097">MARGIRWATVKALADACEASAEERDALVRVVKSQTEGWWVGNSAVPEWIDPLVSFEHEAEYEHVYANNVVPGLLQTRSYATAIHRATELRTPNEQVERMVDARMQRQSILDRQVSLHLWVILDEAVLRRIVGDEAVMAEQMDYLYDMAQRPNVDIQLLPFTAGAHAAGSGHFVILGRDDARNPLNSMAVVYIEMRRRGLYLDEVDAVSSYKLSFDYLRSQAADSTASLRLLGTLRQEFSS</sequence>
<organism evidence="2 3">
    <name type="scientific">Streptomyces endocoffeicus</name>
    <dbReference type="NCBI Taxonomy" id="2898945"/>
    <lineage>
        <taxon>Bacteria</taxon>
        <taxon>Bacillati</taxon>
        <taxon>Actinomycetota</taxon>
        <taxon>Actinomycetes</taxon>
        <taxon>Kitasatosporales</taxon>
        <taxon>Streptomycetaceae</taxon>
        <taxon>Streptomyces</taxon>
    </lineage>
</organism>
<feature type="domain" description="DUF5753" evidence="1">
    <location>
        <begin position="52"/>
        <end position="231"/>
    </location>
</feature>
<dbReference type="Proteomes" id="UP000621510">
    <property type="component" value="Unassembled WGS sequence"/>
</dbReference>
<keyword evidence="3" id="KW-1185">Reference proteome</keyword>
<evidence type="ECO:0000313" key="3">
    <source>
        <dbReference type="Proteomes" id="UP000621510"/>
    </source>
</evidence>
<dbReference type="InterPro" id="IPR043917">
    <property type="entry name" value="DUF5753"/>
</dbReference>